<dbReference type="PANTHER" id="PTHR22767">
    <property type="entry name" value="N-TERMINAL ACETYLTRANSFERASE-RELATED"/>
    <property type="match status" value="1"/>
</dbReference>
<dbReference type="OrthoDB" id="1874341at2759"/>
<dbReference type="AlphaFoldDB" id="G0VK62"/>
<dbReference type="eggNOG" id="KOG2053">
    <property type="taxonomic scope" value="Eukaryota"/>
</dbReference>
<reference key="2">
    <citation type="submission" date="2011-08" db="EMBL/GenBank/DDBJ databases">
        <title>Genome sequence of Naumovozyma castellii.</title>
        <authorList>
            <person name="Gordon J.L."/>
            <person name="Armisen D."/>
            <person name="Proux-Wera E."/>
            <person name="OhEigeartaigh S.S."/>
            <person name="Byrne K.P."/>
            <person name="Wolfe K.H."/>
        </authorList>
    </citation>
    <scope>NUCLEOTIDE SEQUENCE</scope>
    <source>
        <strain>Type strain:CBS 4309</strain>
    </source>
</reference>
<proteinExistence type="inferred from homology"/>
<keyword evidence="3" id="KW-1185">Reference proteome</keyword>
<dbReference type="OMA" id="LPQLAYK"/>
<dbReference type="GO" id="GO:0031416">
    <property type="term" value="C:NatB complex"/>
    <property type="evidence" value="ECO:0007669"/>
    <property type="project" value="TreeGrafter"/>
</dbReference>
<dbReference type="Pfam" id="PF09797">
    <property type="entry name" value="NatB_MDM20"/>
    <property type="match status" value="1"/>
</dbReference>
<dbReference type="RefSeq" id="XP_003678238.1">
    <property type="nucleotide sequence ID" value="XM_003678190.1"/>
</dbReference>
<evidence type="ECO:0008006" key="4">
    <source>
        <dbReference type="Google" id="ProtNLM"/>
    </source>
</evidence>
<dbReference type="STRING" id="1064592.G0VK62"/>
<dbReference type="EMBL" id="HE576760">
    <property type="protein sequence ID" value="CCC71896.1"/>
    <property type="molecule type" value="Genomic_DNA"/>
</dbReference>
<dbReference type="KEGG" id="ncs:NCAS_0I02280"/>
<evidence type="ECO:0000256" key="1">
    <source>
        <dbReference type="ARBA" id="ARBA00006298"/>
    </source>
</evidence>
<sequence length="791" mass="92057">MSSKIEEEIFQCIERSNFKQCNEKIALLKRQFPKSAYISTLEIYAKFKQSPTKFDYEKDLGNLYGVNGSLITSDLRALDLLHKLFIELERYEEALHVYEAANFKYTSYELVSQWFEKALEDFHFNHMARSSLQMVKFKEVNPLPSRNYYFWNALCVIALFKFQNDKVTEQESKILPQLAYKNLCNVKPFQSNQELIVFGLLIEELFPNDEEKINELINLIVPQLSKSVDLYLKNFILNFLNDRNPELLFECCKIILKHIDDFEAIKSLLHAAKETAKTKEEALSLIDELVGDSRNSRLARIECDLMFTREVSKKITFILFGKNHNKPCCAVDMLHYQEQINQDVLKDVMQNITERDVIHDSNVFKLKLEDVDPIDFYQRHKDSLSEKSKTDYSQSSIFILALVKRVLLKNEPTLDDIILSLSLLENYQMQDPHNYDTKTWIIAIYMHLGLVPLAYSHYLDLKVKNIQNDSMNYLIYTRFSSLFPSKQDDFLNKTFKEDCALYDVSLERVPQFLKISFERKAYCKILGMFEFRSKLERSSSKWMKTCEVLQMSRLCNDKRASLLQKLHQDWGKLALMGSTGWSDNRDWTIFGNDIKNENLPDILDYLKVNDEWISLNCVKEFMIECIPTGKKSSMVDEYLKNLSKDLSLENVLANSLTKAEVWSFKVIYDIYENDGKNLLSFLQDTSIPADSKSGWKLTHTYLMKLSTLKTLDGFKRIKDKETKKLIKEAIKNLRESCDSLYQAYSLKLTAACDALNNSGNSELLKPLGFMPLGVTGLQNSLLTVQKNVRNL</sequence>
<dbReference type="GeneID" id="96905583"/>
<dbReference type="FunCoup" id="G0VK62">
    <property type="interactions" value="77"/>
</dbReference>
<evidence type="ECO:0000313" key="3">
    <source>
        <dbReference type="Proteomes" id="UP000001640"/>
    </source>
</evidence>
<dbReference type="InterPro" id="IPR019183">
    <property type="entry name" value="NAA25_NatB_aux_su"/>
</dbReference>
<accession>G0VK62</accession>
<comment type="similarity">
    <text evidence="1">Belongs to the MDM20/NAA25 family.</text>
</comment>
<organism evidence="2 3">
    <name type="scientific">Naumovozyma castellii</name>
    <name type="common">Yeast</name>
    <name type="synonym">Saccharomyces castellii</name>
    <dbReference type="NCBI Taxonomy" id="27288"/>
    <lineage>
        <taxon>Eukaryota</taxon>
        <taxon>Fungi</taxon>
        <taxon>Dikarya</taxon>
        <taxon>Ascomycota</taxon>
        <taxon>Saccharomycotina</taxon>
        <taxon>Saccharomycetes</taxon>
        <taxon>Saccharomycetales</taxon>
        <taxon>Saccharomycetaceae</taxon>
        <taxon>Naumovozyma</taxon>
    </lineage>
</organism>
<name>G0VK62_NAUCA</name>
<reference evidence="2 3" key="1">
    <citation type="journal article" date="2011" name="Proc. Natl. Acad. Sci. U.S.A.">
        <title>Evolutionary erosion of yeast sex chromosomes by mating-type switching accidents.</title>
        <authorList>
            <person name="Gordon J.L."/>
            <person name="Armisen D."/>
            <person name="Proux-Wera E."/>
            <person name="Oheigeartaigh S.S."/>
            <person name="Byrne K.P."/>
            <person name="Wolfe K.H."/>
        </authorList>
    </citation>
    <scope>NUCLEOTIDE SEQUENCE [LARGE SCALE GENOMIC DNA]</scope>
    <source>
        <strain evidence="3">ATCC 76901 / BCRC 22586 / CBS 4309 / NBRC 1992 / NRRL Y-12630</strain>
    </source>
</reference>
<protein>
    <recommendedName>
        <fullName evidence="4">N-terminal acetyltransferase B complex subunit MDM20</fullName>
    </recommendedName>
</protein>
<evidence type="ECO:0000313" key="2">
    <source>
        <dbReference type="EMBL" id="CCC71896.1"/>
    </source>
</evidence>
<dbReference type="PANTHER" id="PTHR22767:SF3">
    <property type="entry name" value="N-ALPHA-ACETYLTRANSFERASE 25, NATB AUXILIARY SUBUNIT"/>
    <property type="match status" value="1"/>
</dbReference>
<dbReference type="Proteomes" id="UP000001640">
    <property type="component" value="Chromosome 9"/>
</dbReference>
<dbReference type="InParanoid" id="G0VK62"/>
<gene>
    <name evidence="2" type="primary">NCAS0I02280</name>
    <name evidence="2" type="ordered locus">NCAS_0I02280</name>
</gene>
<dbReference type="HOGENOM" id="CLU_019572_0_0_1"/>